<reference evidence="1 2" key="1">
    <citation type="journal article" date="2019" name="Nat. Ecol. Evol.">
        <title>Megaphylogeny resolves global patterns of mushroom evolution.</title>
        <authorList>
            <person name="Varga T."/>
            <person name="Krizsan K."/>
            <person name="Foldi C."/>
            <person name="Dima B."/>
            <person name="Sanchez-Garcia M."/>
            <person name="Sanchez-Ramirez S."/>
            <person name="Szollosi G.J."/>
            <person name="Szarkandi J.G."/>
            <person name="Papp V."/>
            <person name="Albert L."/>
            <person name="Andreopoulos W."/>
            <person name="Angelini C."/>
            <person name="Antonin V."/>
            <person name="Barry K.W."/>
            <person name="Bougher N.L."/>
            <person name="Buchanan P."/>
            <person name="Buyck B."/>
            <person name="Bense V."/>
            <person name="Catcheside P."/>
            <person name="Chovatia M."/>
            <person name="Cooper J."/>
            <person name="Damon W."/>
            <person name="Desjardin D."/>
            <person name="Finy P."/>
            <person name="Geml J."/>
            <person name="Haridas S."/>
            <person name="Hughes K."/>
            <person name="Justo A."/>
            <person name="Karasinski D."/>
            <person name="Kautmanova I."/>
            <person name="Kiss B."/>
            <person name="Kocsube S."/>
            <person name="Kotiranta H."/>
            <person name="LaButti K.M."/>
            <person name="Lechner B.E."/>
            <person name="Liimatainen K."/>
            <person name="Lipzen A."/>
            <person name="Lukacs Z."/>
            <person name="Mihaltcheva S."/>
            <person name="Morgado L.N."/>
            <person name="Niskanen T."/>
            <person name="Noordeloos M.E."/>
            <person name="Ohm R.A."/>
            <person name="Ortiz-Santana B."/>
            <person name="Ovrebo C."/>
            <person name="Racz N."/>
            <person name="Riley R."/>
            <person name="Savchenko A."/>
            <person name="Shiryaev A."/>
            <person name="Soop K."/>
            <person name="Spirin V."/>
            <person name="Szebenyi C."/>
            <person name="Tomsovsky M."/>
            <person name="Tulloss R.E."/>
            <person name="Uehling J."/>
            <person name="Grigoriev I.V."/>
            <person name="Vagvolgyi C."/>
            <person name="Papp T."/>
            <person name="Martin F.M."/>
            <person name="Miettinen O."/>
            <person name="Hibbett D.S."/>
            <person name="Nagy L.G."/>
        </authorList>
    </citation>
    <scope>NUCLEOTIDE SEQUENCE [LARGE SCALE GENOMIC DNA]</scope>
    <source>
        <strain evidence="1 2">CBS 166.37</strain>
    </source>
</reference>
<organism evidence="1 2">
    <name type="scientific">Crucibulum laeve</name>
    <dbReference type="NCBI Taxonomy" id="68775"/>
    <lineage>
        <taxon>Eukaryota</taxon>
        <taxon>Fungi</taxon>
        <taxon>Dikarya</taxon>
        <taxon>Basidiomycota</taxon>
        <taxon>Agaricomycotina</taxon>
        <taxon>Agaricomycetes</taxon>
        <taxon>Agaricomycetidae</taxon>
        <taxon>Agaricales</taxon>
        <taxon>Agaricineae</taxon>
        <taxon>Nidulariaceae</taxon>
        <taxon>Crucibulum</taxon>
    </lineage>
</organism>
<evidence type="ECO:0000313" key="2">
    <source>
        <dbReference type="Proteomes" id="UP000308652"/>
    </source>
</evidence>
<dbReference type="EMBL" id="ML213608">
    <property type="protein sequence ID" value="TFK37377.1"/>
    <property type="molecule type" value="Genomic_DNA"/>
</dbReference>
<proteinExistence type="predicted"/>
<gene>
    <name evidence="1" type="ORF">BDQ12DRAFT_685256</name>
</gene>
<evidence type="ECO:0000313" key="1">
    <source>
        <dbReference type="EMBL" id="TFK37377.1"/>
    </source>
</evidence>
<protein>
    <recommendedName>
        <fullName evidence="3">F-box domain-containing protein</fullName>
    </recommendedName>
</protein>
<dbReference type="AlphaFoldDB" id="A0A5C3LXU7"/>
<name>A0A5C3LXU7_9AGAR</name>
<dbReference type="Proteomes" id="UP000308652">
    <property type="component" value="Unassembled WGS sequence"/>
</dbReference>
<evidence type="ECO:0008006" key="3">
    <source>
        <dbReference type="Google" id="ProtNLM"/>
    </source>
</evidence>
<sequence>MPLPTGHPASTNWNRSPRFMSRTYTRGLLCRPPIRLDLSRLPTELWIRIFEDVELRTIDLLRVILANQALYDLAIRSLYSSVRWRENPEDTVEMVPNFGILNILWTPVSMRVYSGSPSKSTPLNPTPFEPESEIMSFTVNFKPCPRLIFECIGYHVNNDLSSIFLRHSHITTLVIEGAALRFSFFKAFEKISPKVAFPHLESLTAPLRCIARLASPVLRYVCITGLATSHPTPADGVTFILKEVAKSSRRIEAVAVDKESYYNRSFMDGLVPLFPSLKNLEYRYTDDDMTHVSRIYVS</sequence>
<keyword evidence="2" id="KW-1185">Reference proteome</keyword>
<accession>A0A5C3LXU7</accession>